<dbReference type="GO" id="GO:0070681">
    <property type="term" value="P:glutaminyl-tRNAGln biosynthesis via transamidation"/>
    <property type="evidence" value="ECO:0007669"/>
    <property type="project" value="TreeGrafter"/>
</dbReference>
<dbReference type="Gene3D" id="1.10.10.410">
    <property type="match status" value="1"/>
</dbReference>
<dbReference type="Pfam" id="PF02637">
    <property type="entry name" value="GatB_Yqey"/>
    <property type="match status" value="1"/>
</dbReference>
<dbReference type="NCBIfam" id="TIGR00133">
    <property type="entry name" value="gatB"/>
    <property type="match status" value="1"/>
</dbReference>
<dbReference type="NCBIfam" id="NF004012">
    <property type="entry name" value="PRK05477.1-2"/>
    <property type="match status" value="1"/>
</dbReference>
<evidence type="ECO:0000256" key="3">
    <source>
        <dbReference type="ARBA" id="ARBA00022598"/>
    </source>
</evidence>
<evidence type="ECO:0000256" key="1">
    <source>
        <dbReference type="ARBA" id="ARBA00005306"/>
    </source>
</evidence>
<comment type="similarity">
    <text evidence="1 10">Belongs to the GatB/GatE family. GatB subfamily.</text>
</comment>
<accession>A0A2H0VF95</accession>
<evidence type="ECO:0000256" key="7">
    <source>
        <dbReference type="ARBA" id="ARBA00024799"/>
    </source>
</evidence>
<dbReference type="SUPFAM" id="SSF89095">
    <property type="entry name" value="GatB/YqeY motif"/>
    <property type="match status" value="1"/>
</dbReference>
<evidence type="ECO:0000256" key="2">
    <source>
        <dbReference type="ARBA" id="ARBA00011123"/>
    </source>
</evidence>
<evidence type="ECO:0000256" key="4">
    <source>
        <dbReference type="ARBA" id="ARBA00022741"/>
    </source>
</evidence>
<dbReference type="InterPro" id="IPR018027">
    <property type="entry name" value="Asn/Gln_amidotransferase"/>
</dbReference>
<protein>
    <recommendedName>
        <fullName evidence="10">Aspartyl/glutamyl-tRNA(Asn/Gln) amidotransferase subunit B</fullName>
        <shortName evidence="10">Asp/Glu-ADT subunit B</shortName>
        <ecNumber evidence="10">6.3.5.-</ecNumber>
    </recommendedName>
</protein>
<reference evidence="13" key="1">
    <citation type="submission" date="2017-09" db="EMBL/GenBank/DDBJ databases">
        <title>Depth-based differentiation of microbial function through sediment-hosted aquifers and enrichment of novel symbionts in the deep terrestrial subsurface.</title>
        <authorList>
            <person name="Probst A.J."/>
            <person name="Ladd B."/>
            <person name="Jarett J.K."/>
            <person name="Geller-Mcgrath D.E."/>
            <person name="Sieber C.M.K."/>
            <person name="Emerson J.B."/>
            <person name="Anantharaman K."/>
            <person name="Thomas B.C."/>
            <person name="Malmstrom R."/>
            <person name="Stieglmeier M."/>
            <person name="Klingl A."/>
            <person name="Woyke T."/>
            <person name="Ryan C.M."/>
            <person name="Banfield J.F."/>
        </authorList>
    </citation>
    <scope>NUCLEOTIDE SEQUENCE [LARGE SCALE GENOMIC DNA]</scope>
</reference>
<evidence type="ECO:0000256" key="5">
    <source>
        <dbReference type="ARBA" id="ARBA00022840"/>
    </source>
</evidence>
<dbReference type="Gene3D" id="1.10.150.380">
    <property type="entry name" value="GatB domain, N-terminal subdomain"/>
    <property type="match status" value="1"/>
</dbReference>
<dbReference type="GO" id="GO:0050566">
    <property type="term" value="F:asparaginyl-tRNA synthase (glutamine-hydrolyzing) activity"/>
    <property type="evidence" value="ECO:0007669"/>
    <property type="project" value="RHEA"/>
</dbReference>
<dbReference type="SMART" id="SM00845">
    <property type="entry name" value="GatB_Yqey"/>
    <property type="match status" value="1"/>
</dbReference>
<dbReference type="Pfam" id="PF02934">
    <property type="entry name" value="GatB_N"/>
    <property type="match status" value="1"/>
</dbReference>
<dbReference type="HAMAP" id="MF_00121">
    <property type="entry name" value="GatB"/>
    <property type="match status" value="1"/>
</dbReference>
<dbReference type="FunFam" id="1.10.10.410:FF:000001">
    <property type="entry name" value="Aspartyl/glutamyl-tRNA(Asn/Gln) amidotransferase subunit B"/>
    <property type="match status" value="1"/>
</dbReference>
<dbReference type="PANTHER" id="PTHR11659">
    <property type="entry name" value="GLUTAMYL-TRNA GLN AMIDOTRANSFERASE SUBUNIT B MITOCHONDRIAL AND PROKARYOTIC PET112-RELATED"/>
    <property type="match status" value="1"/>
</dbReference>
<dbReference type="EC" id="6.3.5.-" evidence="10"/>
<dbReference type="GO" id="GO:0016740">
    <property type="term" value="F:transferase activity"/>
    <property type="evidence" value="ECO:0007669"/>
    <property type="project" value="UniProtKB-KW"/>
</dbReference>
<evidence type="ECO:0000313" key="13">
    <source>
        <dbReference type="Proteomes" id="UP000230557"/>
    </source>
</evidence>
<evidence type="ECO:0000256" key="8">
    <source>
        <dbReference type="ARBA" id="ARBA00047380"/>
    </source>
</evidence>
<gene>
    <name evidence="10" type="primary">gatB</name>
    <name evidence="12" type="ORF">COT91_03975</name>
</gene>
<organism evidence="12 13">
    <name type="scientific">Candidatus Doudnabacteria bacterium CG10_big_fil_rev_8_21_14_0_10_41_10</name>
    <dbReference type="NCBI Taxonomy" id="1974551"/>
    <lineage>
        <taxon>Bacteria</taxon>
        <taxon>Candidatus Doudnaibacteriota</taxon>
    </lineage>
</organism>
<keyword evidence="6 10" id="KW-0648">Protein biosynthesis</keyword>
<comment type="caution">
    <text evidence="12">The sequence shown here is derived from an EMBL/GenBank/DDBJ whole genome shotgun (WGS) entry which is preliminary data.</text>
</comment>
<comment type="function">
    <text evidence="7 10">Allows the formation of correctly charged Asn-tRNA(Asn) or Gln-tRNA(Gln) through the transamidation of misacylated Asp-tRNA(Asn) or Glu-tRNA(Gln) in organisms which lack either or both of asparaginyl-tRNA or glutaminyl-tRNA synthetases. The reaction takes place in the presence of glutamine and ATP through an activated phospho-Asp-tRNA(Asn) or phospho-Glu-tRNA(Gln).</text>
</comment>
<dbReference type="SUPFAM" id="SSF55931">
    <property type="entry name" value="Glutamine synthetase/guanido kinase"/>
    <property type="match status" value="1"/>
</dbReference>
<keyword evidence="4 10" id="KW-0547">Nucleotide-binding</keyword>
<dbReference type="InterPro" id="IPR003789">
    <property type="entry name" value="Asn/Gln_tRNA_amidoTrase-B-like"/>
</dbReference>
<dbReference type="PANTHER" id="PTHR11659:SF0">
    <property type="entry name" value="GLUTAMYL-TRNA(GLN) AMIDOTRANSFERASE SUBUNIT B, MITOCHONDRIAL"/>
    <property type="match status" value="1"/>
</dbReference>
<comment type="subunit">
    <text evidence="2 10">Heterotrimer of A, B and C subunits.</text>
</comment>
<comment type="catalytic activity">
    <reaction evidence="8 10">
        <text>L-aspartyl-tRNA(Asn) + L-glutamine + ATP + H2O = L-asparaginyl-tRNA(Asn) + L-glutamate + ADP + phosphate + 2 H(+)</text>
        <dbReference type="Rhea" id="RHEA:14513"/>
        <dbReference type="Rhea" id="RHEA-COMP:9674"/>
        <dbReference type="Rhea" id="RHEA-COMP:9677"/>
        <dbReference type="ChEBI" id="CHEBI:15377"/>
        <dbReference type="ChEBI" id="CHEBI:15378"/>
        <dbReference type="ChEBI" id="CHEBI:29985"/>
        <dbReference type="ChEBI" id="CHEBI:30616"/>
        <dbReference type="ChEBI" id="CHEBI:43474"/>
        <dbReference type="ChEBI" id="CHEBI:58359"/>
        <dbReference type="ChEBI" id="CHEBI:78515"/>
        <dbReference type="ChEBI" id="CHEBI:78516"/>
        <dbReference type="ChEBI" id="CHEBI:456216"/>
    </reaction>
</comment>
<comment type="catalytic activity">
    <reaction evidence="9 10">
        <text>L-glutamyl-tRNA(Gln) + L-glutamine + ATP + H2O = L-glutaminyl-tRNA(Gln) + L-glutamate + ADP + phosphate + H(+)</text>
        <dbReference type="Rhea" id="RHEA:17521"/>
        <dbReference type="Rhea" id="RHEA-COMP:9681"/>
        <dbReference type="Rhea" id="RHEA-COMP:9684"/>
        <dbReference type="ChEBI" id="CHEBI:15377"/>
        <dbReference type="ChEBI" id="CHEBI:15378"/>
        <dbReference type="ChEBI" id="CHEBI:29985"/>
        <dbReference type="ChEBI" id="CHEBI:30616"/>
        <dbReference type="ChEBI" id="CHEBI:43474"/>
        <dbReference type="ChEBI" id="CHEBI:58359"/>
        <dbReference type="ChEBI" id="CHEBI:78520"/>
        <dbReference type="ChEBI" id="CHEBI:78521"/>
        <dbReference type="ChEBI" id="CHEBI:456216"/>
    </reaction>
</comment>
<dbReference type="InterPro" id="IPR006075">
    <property type="entry name" value="Asn/Gln-tRNA_Trfase_suB/E_cat"/>
</dbReference>
<dbReference type="InterPro" id="IPR017959">
    <property type="entry name" value="Asn/Gln-tRNA_amidoTrfase_suB/E"/>
</dbReference>
<evidence type="ECO:0000256" key="6">
    <source>
        <dbReference type="ARBA" id="ARBA00022917"/>
    </source>
</evidence>
<dbReference type="EMBL" id="PFAJ01000052">
    <property type="protein sequence ID" value="PIR96960.1"/>
    <property type="molecule type" value="Genomic_DNA"/>
</dbReference>
<keyword evidence="3 10" id="KW-0436">Ligase</keyword>
<dbReference type="GO" id="GO:0006412">
    <property type="term" value="P:translation"/>
    <property type="evidence" value="ECO:0007669"/>
    <property type="project" value="UniProtKB-UniRule"/>
</dbReference>
<dbReference type="InterPro" id="IPR017958">
    <property type="entry name" value="Gln-tRNA_amidoTrfase_suB_CS"/>
</dbReference>
<dbReference type="NCBIfam" id="NF004014">
    <property type="entry name" value="PRK05477.1-4"/>
    <property type="match status" value="1"/>
</dbReference>
<proteinExistence type="inferred from homology"/>
<keyword evidence="12" id="KW-0808">Transferase</keyword>
<dbReference type="InterPro" id="IPR004413">
    <property type="entry name" value="GatB"/>
</dbReference>
<dbReference type="GO" id="GO:0005524">
    <property type="term" value="F:ATP binding"/>
    <property type="evidence" value="ECO:0007669"/>
    <property type="project" value="UniProtKB-KW"/>
</dbReference>
<dbReference type="PROSITE" id="PS01234">
    <property type="entry name" value="GATB"/>
    <property type="match status" value="1"/>
</dbReference>
<dbReference type="Proteomes" id="UP000230557">
    <property type="component" value="Unassembled WGS sequence"/>
</dbReference>
<dbReference type="GO" id="GO:0050567">
    <property type="term" value="F:glutaminyl-tRNA synthase (glutamine-hydrolyzing) activity"/>
    <property type="evidence" value="ECO:0007669"/>
    <property type="project" value="UniProtKB-UniRule"/>
</dbReference>
<evidence type="ECO:0000256" key="9">
    <source>
        <dbReference type="ARBA" id="ARBA00047913"/>
    </source>
</evidence>
<sequence>MSKYEPVIGLEIHIQLNTKSKMFCSSPNNPDIAEPNTNICEICSGQPGTLPVANQEAIEKSILLGLALNCEIAEYSKFDRKNYFYPDLPKGYQISQLDKPICGKGGVKLITEGRPRNIRITRAHLEEDAGKLIHPAGAKHSLVDLNRAGVPLLEIVTEPDFKSPAEARVFLQNLRRLARYLGISDADMEKGHLRCDANISLRKIGGKGLPPYKVEIKNMNSFKAVEDALAYEIIRQEEELEDGKKIFTQTRGWVDNKKITTEQRVKEGSDDYRYFPEPDLPVLHFTKEFVEKIRGRMPELPERKMMRFVEEYKLPEKIVAQLVEDKDMAGYFEGVVSDLQEWFSADETKDERLIKKQIGQAANWCTGLFTELLNAERISAKESKITAENFAELLKMIEKGEVSKTAAKEVFAEMFKTGGDPSNIVEDKGLKQVSDTGALKKAVSEVIAVNAKSAEDFRLGKKQALGFLVGKVMKATKGQANPEMVNKILLEKLK</sequence>
<dbReference type="InterPro" id="IPR042114">
    <property type="entry name" value="GatB_C_1"/>
</dbReference>
<dbReference type="AlphaFoldDB" id="A0A2H0VF95"/>
<evidence type="ECO:0000313" key="12">
    <source>
        <dbReference type="EMBL" id="PIR96960.1"/>
    </source>
</evidence>
<feature type="domain" description="Asn/Gln amidotransferase" evidence="11">
    <location>
        <begin position="330"/>
        <end position="493"/>
    </location>
</feature>
<name>A0A2H0VF95_9BACT</name>
<dbReference type="InterPro" id="IPR014746">
    <property type="entry name" value="Gln_synth/guanido_kin_cat_dom"/>
</dbReference>
<evidence type="ECO:0000259" key="11">
    <source>
        <dbReference type="SMART" id="SM00845"/>
    </source>
</evidence>
<keyword evidence="5 10" id="KW-0067">ATP-binding</keyword>
<dbReference type="InterPro" id="IPR023168">
    <property type="entry name" value="GatB_Yqey_C_2"/>
</dbReference>
<evidence type="ECO:0000256" key="10">
    <source>
        <dbReference type="HAMAP-Rule" id="MF_00121"/>
    </source>
</evidence>